<feature type="region of interest" description="Disordered" evidence="1">
    <location>
        <begin position="1"/>
        <end position="25"/>
    </location>
</feature>
<name>A0A4Y2VZW4_ARAVE</name>
<comment type="caution">
    <text evidence="2">The sequence shown here is derived from an EMBL/GenBank/DDBJ whole genome shotgun (WGS) entry which is preliminary data.</text>
</comment>
<protein>
    <submittedName>
        <fullName evidence="2">Uncharacterized protein</fullName>
    </submittedName>
</protein>
<evidence type="ECO:0000313" key="2">
    <source>
        <dbReference type="EMBL" id="GBO29836.1"/>
    </source>
</evidence>
<evidence type="ECO:0000256" key="1">
    <source>
        <dbReference type="SAM" id="MobiDB-lite"/>
    </source>
</evidence>
<dbReference type="EMBL" id="BGPR01053031">
    <property type="protein sequence ID" value="GBO29836.1"/>
    <property type="molecule type" value="Genomic_DNA"/>
</dbReference>
<gene>
    <name evidence="3" type="ORF">AVEN_147657_1</name>
    <name evidence="2" type="ORF">AVEN_74006_1</name>
</gene>
<keyword evidence="4" id="KW-1185">Reference proteome</keyword>
<reference evidence="2 4" key="1">
    <citation type="journal article" date="2019" name="Sci. Rep.">
        <title>Orb-weaving spider Araneus ventricosus genome elucidates the spidroin gene catalogue.</title>
        <authorList>
            <person name="Kono N."/>
            <person name="Nakamura H."/>
            <person name="Ohtoshi R."/>
            <person name="Moran D.A.P."/>
            <person name="Shinohara A."/>
            <person name="Yoshida Y."/>
            <person name="Fujiwara M."/>
            <person name="Mori M."/>
            <person name="Tomita M."/>
            <person name="Arakawa K."/>
        </authorList>
    </citation>
    <scope>NUCLEOTIDE SEQUENCE [LARGE SCALE GENOMIC DNA]</scope>
</reference>
<accession>A0A4Y2VZW4</accession>
<proteinExistence type="predicted"/>
<dbReference type="EMBL" id="BGPR01053035">
    <property type="protein sequence ID" value="GBO29845.1"/>
    <property type="molecule type" value="Genomic_DNA"/>
</dbReference>
<evidence type="ECO:0000313" key="3">
    <source>
        <dbReference type="EMBL" id="GBO29845.1"/>
    </source>
</evidence>
<feature type="compositionally biased region" description="Polar residues" evidence="1">
    <location>
        <begin position="9"/>
        <end position="25"/>
    </location>
</feature>
<dbReference type="AlphaFoldDB" id="A0A4Y2VZW4"/>
<evidence type="ECO:0000313" key="4">
    <source>
        <dbReference type="Proteomes" id="UP000499080"/>
    </source>
</evidence>
<dbReference type="Proteomes" id="UP000499080">
    <property type="component" value="Unassembled WGS sequence"/>
</dbReference>
<sequence length="91" mass="10658">MSEKRACNFNETQEQNGNSHVHPTKVTEYNSRLQDRQKVMTVTPYTSSMWACDKKEMQTNRQKCTSAKTKGPIMAFIIHILSRSRHWLKEV</sequence>
<organism evidence="2 4">
    <name type="scientific">Araneus ventricosus</name>
    <name type="common">Orbweaver spider</name>
    <name type="synonym">Epeira ventricosa</name>
    <dbReference type="NCBI Taxonomy" id="182803"/>
    <lineage>
        <taxon>Eukaryota</taxon>
        <taxon>Metazoa</taxon>
        <taxon>Ecdysozoa</taxon>
        <taxon>Arthropoda</taxon>
        <taxon>Chelicerata</taxon>
        <taxon>Arachnida</taxon>
        <taxon>Araneae</taxon>
        <taxon>Araneomorphae</taxon>
        <taxon>Entelegynae</taxon>
        <taxon>Araneoidea</taxon>
        <taxon>Araneidae</taxon>
        <taxon>Araneus</taxon>
    </lineage>
</organism>